<dbReference type="Proteomes" id="UP000267081">
    <property type="component" value="Unassembled WGS sequence"/>
</dbReference>
<organism evidence="3 4">
    <name type="scientific">Amycolatopsis eburnea</name>
    <dbReference type="NCBI Taxonomy" id="2267691"/>
    <lineage>
        <taxon>Bacteria</taxon>
        <taxon>Bacillati</taxon>
        <taxon>Actinomycetota</taxon>
        <taxon>Actinomycetes</taxon>
        <taxon>Pseudonocardiales</taxon>
        <taxon>Pseudonocardiaceae</taxon>
        <taxon>Amycolatopsis</taxon>
    </lineage>
</organism>
<evidence type="ECO:0000313" key="3">
    <source>
        <dbReference type="EMBL" id="RSD20057.1"/>
    </source>
</evidence>
<feature type="compositionally biased region" description="Low complexity" evidence="1">
    <location>
        <begin position="27"/>
        <end position="43"/>
    </location>
</feature>
<evidence type="ECO:0000313" key="4">
    <source>
        <dbReference type="Proteomes" id="UP000267081"/>
    </source>
</evidence>
<dbReference type="EMBL" id="RSEC01000036">
    <property type="protein sequence ID" value="RSD20057.1"/>
    <property type="molecule type" value="Genomic_DNA"/>
</dbReference>
<feature type="region of interest" description="Disordered" evidence="1">
    <location>
        <begin position="27"/>
        <end position="53"/>
    </location>
</feature>
<name>A0A427TCE1_9PSEU</name>
<dbReference type="PROSITE" id="PS51257">
    <property type="entry name" value="PROKAR_LIPOPROTEIN"/>
    <property type="match status" value="1"/>
</dbReference>
<proteinExistence type="predicted"/>
<accession>A0A427TCE1</accession>
<protein>
    <submittedName>
        <fullName evidence="3">DUF3558 domain-containing protein</fullName>
    </submittedName>
</protein>
<keyword evidence="2" id="KW-0732">Signal</keyword>
<feature type="chain" id="PRO_5039531627" evidence="2">
    <location>
        <begin position="25"/>
        <end position="206"/>
    </location>
</feature>
<gene>
    <name evidence="3" type="ORF">EIY87_17725</name>
</gene>
<feature type="signal peptide" evidence="2">
    <location>
        <begin position="1"/>
        <end position="24"/>
    </location>
</feature>
<reference evidence="3 4" key="1">
    <citation type="submission" date="2018-12" db="EMBL/GenBank/DDBJ databases">
        <title>Amycolatopsis eburnea sp. nov. actinomycete associate with arbuscular mycorrhiza fungal spore.</title>
        <authorList>
            <person name="Lumyong S."/>
            <person name="Chaiya L."/>
        </authorList>
    </citation>
    <scope>NUCLEOTIDE SEQUENCE [LARGE SCALE GENOMIC DNA]</scope>
    <source>
        <strain evidence="3 4">GLM-1</strain>
    </source>
</reference>
<dbReference type="AlphaFoldDB" id="A0A427TCE1"/>
<dbReference type="OrthoDB" id="3695377at2"/>
<keyword evidence="4" id="KW-1185">Reference proteome</keyword>
<evidence type="ECO:0000256" key="1">
    <source>
        <dbReference type="SAM" id="MobiDB-lite"/>
    </source>
</evidence>
<sequence length="206" mass="20949">MRHRILVFAAVVAAGATLLTSCTGKEALSGTPTPAPASTPELPNGGAPKVDNPLPAKVLDGSPCDSALTADQVKGYLGETDPADAKDTELGPSCDWSSSSGSAAGILVGYETKTGQGISLTYKNVKPKARRWVDNLDPVQGYPTVGYVGVGTTDNRTCVVVVGVADDLAYSVSLSIGDSAVQAGKDACQLGRGVADTVLTNLKARA</sequence>
<evidence type="ECO:0000256" key="2">
    <source>
        <dbReference type="SAM" id="SignalP"/>
    </source>
</evidence>
<dbReference type="Pfam" id="PF12079">
    <property type="entry name" value="DUF3558"/>
    <property type="match status" value="1"/>
</dbReference>
<dbReference type="InterPro" id="IPR024520">
    <property type="entry name" value="DUF3558"/>
</dbReference>
<comment type="caution">
    <text evidence="3">The sequence shown here is derived from an EMBL/GenBank/DDBJ whole genome shotgun (WGS) entry which is preliminary data.</text>
</comment>